<reference evidence="2" key="1">
    <citation type="submission" date="2021-06" db="EMBL/GenBank/DDBJ databases">
        <authorList>
            <person name="Kallberg Y."/>
            <person name="Tangrot J."/>
            <person name="Rosling A."/>
        </authorList>
    </citation>
    <scope>NUCLEOTIDE SEQUENCE</scope>
    <source>
        <strain evidence="2">FL966</strain>
    </source>
</reference>
<dbReference type="EMBL" id="CAJVQA010020115">
    <property type="protein sequence ID" value="CAG8762093.1"/>
    <property type="molecule type" value="Genomic_DNA"/>
</dbReference>
<sequence length="167" mass="19398">ILLSLSNDDIELAQNTYLEAIEYEESEISELVIDLTNPTVSQKIKSYQEINNTYISMKEILDDNQIIETQDDPDDLDDEPPKISAYEALNSQTMPLNVKYSLNEMDFSYNNRFSGDDYDFLSDDFPDNNFLDNDFLDNDFPCNDDFSDDNNFSDFPDNYNSSDNYEN</sequence>
<evidence type="ECO:0000313" key="2">
    <source>
        <dbReference type="EMBL" id="CAG8762093.1"/>
    </source>
</evidence>
<proteinExistence type="predicted"/>
<comment type="caution">
    <text evidence="2">The sequence shown here is derived from an EMBL/GenBank/DDBJ whole genome shotgun (WGS) entry which is preliminary data.</text>
</comment>
<feature type="non-terminal residue" evidence="2">
    <location>
        <position position="167"/>
    </location>
</feature>
<protein>
    <submittedName>
        <fullName evidence="2">16532_t:CDS:1</fullName>
    </submittedName>
</protein>
<name>A0A9N9J4S8_9GLOM</name>
<evidence type="ECO:0000313" key="3">
    <source>
        <dbReference type="Proteomes" id="UP000789759"/>
    </source>
</evidence>
<dbReference type="Proteomes" id="UP000789759">
    <property type="component" value="Unassembled WGS sequence"/>
</dbReference>
<evidence type="ECO:0000256" key="1">
    <source>
        <dbReference type="SAM" id="MobiDB-lite"/>
    </source>
</evidence>
<gene>
    <name evidence="2" type="ORF">CPELLU_LOCUS15367</name>
</gene>
<accession>A0A9N9J4S8</accession>
<organism evidence="2 3">
    <name type="scientific">Cetraspora pellucida</name>
    <dbReference type="NCBI Taxonomy" id="1433469"/>
    <lineage>
        <taxon>Eukaryota</taxon>
        <taxon>Fungi</taxon>
        <taxon>Fungi incertae sedis</taxon>
        <taxon>Mucoromycota</taxon>
        <taxon>Glomeromycotina</taxon>
        <taxon>Glomeromycetes</taxon>
        <taxon>Diversisporales</taxon>
        <taxon>Gigasporaceae</taxon>
        <taxon>Cetraspora</taxon>
    </lineage>
</organism>
<dbReference type="AlphaFoldDB" id="A0A9N9J4S8"/>
<keyword evidence="3" id="KW-1185">Reference proteome</keyword>
<feature type="region of interest" description="Disordered" evidence="1">
    <location>
        <begin position="146"/>
        <end position="167"/>
    </location>
</feature>